<dbReference type="GO" id="GO:0047134">
    <property type="term" value="F:protein-disulfide reductase [NAD(P)H] activity"/>
    <property type="evidence" value="ECO:0007669"/>
    <property type="project" value="TreeGrafter"/>
</dbReference>
<reference evidence="2 3" key="1">
    <citation type="submission" date="2020-08" db="EMBL/GenBank/DDBJ databases">
        <title>Plant Genome Project.</title>
        <authorList>
            <person name="Zhang R.-G."/>
        </authorList>
    </citation>
    <scope>NUCLEOTIDE SEQUENCE [LARGE SCALE GENOMIC DNA]</scope>
    <source>
        <strain evidence="2">WSP0</strain>
        <tissue evidence="2">Leaf</tissue>
    </source>
</reference>
<name>A0AAV6HYU4_9ERIC</name>
<sequence>MACHLSSTASSPFPLCSVPSRNSARLPNAKSVVFQVRSSSENESCSPGVSDQSPEPIQKKGSELTSRRQCMTCLCSAMVLINIGNSVSESKATSMDGRPVCRNCLGSGAIICDMCGGTGKWKALNRKRAKDVYEFTECPNCYGRGKLVCPVCLGTGLPNNKGLLRRPDSKQLLDKMYNGRLLPNSYELFNIIIPWGNPNVVGNGRPDFENRRPVFEIILQENWVKGMNCAHNGCIPCTACLEMES</sequence>
<organism evidence="2 3">
    <name type="scientific">Rhododendron griersonianum</name>
    <dbReference type="NCBI Taxonomy" id="479676"/>
    <lineage>
        <taxon>Eukaryota</taxon>
        <taxon>Viridiplantae</taxon>
        <taxon>Streptophyta</taxon>
        <taxon>Embryophyta</taxon>
        <taxon>Tracheophyta</taxon>
        <taxon>Spermatophyta</taxon>
        <taxon>Magnoliopsida</taxon>
        <taxon>eudicotyledons</taxon>
        <taxon>Gunneridae</taxon>
        <taxon>Pentapetalae</taxon>
        <taxon>asterids</taxon>
        <taxon>Ericales</taxon>
        <taxon>Ericaceae</taxon>
        <taxon>Ericoideae</taxon>
        <taxon>Rhodoreae</taxon>
        <taxon>Rhododendron</taxon>
    </lineage>
</organism>
<dbReference type="SUPFAM" id="SSF57938">
    <property type="entry name" value="DnaJ/Hsp40 cysteine-rich domain"/>
    <property type="match status" value="1"/>
</dbReference>
<protein>
    <submittedName>
        <fullName evidence="2">Uncharacterized protein</fullName>
    </submittedName>
</protein>
<dbReference type="PANTHER" id="PTHR15852:SF56">
    <property type="entry name" value="PROTEIN PHOTOSYSTEM I ASSEMBLY 2, CHLOROPLASTIC"/>
    <property type="match status" value="1"/>
</dbReference>
<dbReference type="EMBL" id="JACTNZ010000013">
    <property type="protein sequence ID" value="KAG5517671.1"/>
    <property type="molecule type" value="Genomic_DNA"/>
</dbReference>
<evidence type="ECO:0000256" key="1">
    <source>
        <dbReference type="SAM" id="MobiDB-lite"/>
    </source>
</evidence>
<gene>
    <name evidence="2" type="ORF">RHGRI_038157</name>
</gene>
<comment type="caution">
    <text evidence="2">The sequence shown here is derived from an EMBL/GenBank/DDBJ whole genome shotgun (WGS) entry which is preliminary data.</text>
</comment>
<feature type="compositionally biased region" description="Polar residues" evidence="1">
    <location>
        <begin position="41"/>
        <end position="55"/>
    </location>
</feature>
<dbReference type="Proteomes" id="UP000823749">
    <property type="component" value="Chromosome 13"/>
</dbReference>
<feature type="region of interest" description="Disordered" evidence="1">
    <location>
        <begin position="41"/>
        <end position="63"/>
    </location>
</feature>
<dbReference type="PANTHER" id="PTHR15852">
    <property type="entry name" value="PLASTID TRANSCRIPTIONALLY ACTIVE PROTEIN"/>
    <property type="match status" value="1"/>
</dbReference>
<dbReference type="AlphaFoldDB" id="A0AAV6HYU4"/>
<dbReference type="GO" id="GO:0048564">
    <property type="term" value="P:photosystem I assembly"/>
    <property type="evidence" value="ECO:0007669"/>
    <property type="project" value="TreeGrafter"/>
</dbReference>
<accession>A0AAV6HYU4</accession>
<proteinExistence type="predicted"/>
<keyword evidence="3" id="KW-1185">Reference proteome</keyword>
<evidence type="ECO:0000313" key="3">
    <source>
        <dbReference type="Proteomes" id="UP000823749"/>
    </source>
</evidence>
<dbReference type="InterPro" id="IPR036410">
    <property type="entry name" value="HSP_DnaJ_Cys-rich_dom_sf"/>
</dbReference>
<dbReference type="GO" id="GO:0009507">
    <property type="term" value="C:chloroplast"/>
    <property type="evidence" value="ECO:0007669"/>
    <property type="project" value="TreeGrafter"/>
</dbReference>
<evidence type="ECO:0000313" key="2">
    <source>
        <dbReference type="EMBL" id="KAG5517671.1"/>
    </source>
</evidence>